<evidence type="ECO:0000313" key="2">
    <source>
        <dbReference type="Proteomes" id="UP000266673"/>
    </source>
</evidence>
<name>A0A397V132_9GLOM</name>
<protein>
    <submittedName>
        <fullName evidence="1">Uncharacterized protein</fullName>
    </submittedName>
</protein>
<accession>A0A397V132</accession>
<gene>
    <name evidence="1" type="ORF">C2G38_2040825</name>
</gene>
<dbReference type="Proteomes" id="UP000266673">
    <property type="component" value="Unassembled WGS sequence"/>
</dbReference>
<dbReference type="EMBL" id="QKWP01000907">
    <property type="protein sequence ID" value="RIB13613.1"/>
    <property type="molecule type" value="Genomic_DNA"/>
</dbReference>
<sequence length="102" mass="11116">MGPVQGSNEAVRSDFVSVVLSTTVSLVEGLRMFPQFEITGVESNGRVDYAIKKAEKIICVVETKQDLPGIGIAQNTRQSQSACDMSKDLIVHKLRETGISNF</sequence>
<dbReference type="OrthoDB" id="2370786at2759"/>
<reference evidence="1 2" key="1">
    <citation type="submission" date="2018-06" db="EMBL/GenBank/DDBJ databases">
        <title>Comparative genomics reveals the genomic features of Rhizophagus irregularis, R. cerebriforme, R. diaphanum and Gigaspora rosea, and their symbiotic lifestyle signature.</title>
        <authorList>
            <person name="Morin E."/>
            <person name="San Clemente H."/>
            <person name="Chen E.C.H."/>
            <person name="De La Providencia I."/>
            <person name="Hainaut M."/>
            <person name="Kuo A."/>
            <person name="Kohler A."/>
            <person name="Murat C."/>
            <person name="Tang N."/>
            <person name="Roy S."/>
            <person name="Loubradou J."/>
            <person name="Henrissat B."/>
            <person name="Grigoriev I.V."/>
            <person name="Corradi N."/>
            <person name="Roux C."/>
            <person name="Martin F.M."/>
        </authorList>
    </citation>
    <scope>NUCLEOTIDE SEQUENCE [LARGE SCALE GENOMIC DNA]</scope>
    <source>
        <strain evidence="1 2">DAOM 194757</strain>
    </source>
</reference>
<proteinExistence type="predicted"/>
<dbReference type="AlphaFoldDB" id="A0A397V132"/>
<evidence type="ECO:0000313" key="1">
    <source>
        <dbReference type="EMBL" id="RIB13613.1"/>
    </source>
</evidence>
<organism evidence="1 2">
    <name type="scientific">Gigaspora rosea</name>
    <dbReference type="NCBI Taxonomy" id="44941"/>
    <lineage>
        <taxon>Eukaryota</taxon>
        <taxon>Fungi</taxon>
        <taxon>Fungi incertae sedis</taxon>
        <taxon>Mucoromycota</taxon>
        <taxon>Glomeromycotina</taxon>
        <taxon>Glomeromycetes</taxon>
        <taxon>Diversisporales</taxon>
        <taxon>Gigasporaceae</taxon>
        <taxon>Gigaspora</taxon>
    </lineage>
</organism>
<comment type="caution">
    <text evidence="1">The sequence shown here is derived from an EMBL/GenBank/DDBJ whole genome shotgun (WGS) entry which is preliminary data.</text>
</comment>
<keyword evidence="2" id="KW-1185">Reference proteome</keyword>